<accession>A4XLC5</accession>
<dbReference type="Pfam" id="PF12685">
    <property type="entry name" value="SpoIIIAH"/>
    <property type="match status" value="1"/>
</dbReference>
<dbReference type="InterPro" id="IPR024232">
    <property type="entry name" value="SpoIIIAH"/>
</dbReference>
<dbReference type="InterPro" id="IPR038503">
    <property type="entry name" value="SpoIIIAH_sf"/>
</dbReference>
<dbReference type="Gene3D" id="1.10.287.4300">
    <property type="entry name" value="Stage III sporulation protein AH-like"/>
    <property type="match status" value="1"/>
</dbReference>
<name>A4XLC5_CALS8</name>
<evidence type="ECO:0000313" key="2">
    <source>
        <dbReference type="Proteomes" id="UP000000256"/>
    </source>
</evidence>
<dbReference type="HOGENOM" id="CLU_1507929_0_0_9"/>
<dbReference type="OrthoDB" id="1716308at2"/>
<dbReference type="Proteomes" id="UP000000256">
    <property type="component" value="Chromosome"/>
</dbReference>
<dbReference type="KEGG" id="csc:Csac_2127"/>
<proteinExistence type="predicted"/>
<organism evidence="1 2">
    <name type="scientific">Caldicellulosiruptor saccharolyticus (strain ATCC 43494 / DSM 8903 / Tp8T 6331)</name>
    <dbReference type="NCBI Taxonomy" id="351627"/>
    <lineage>
        <taxon>Bacteria</taxon>
        <taxon>Bacillati</taxon>
        <taxon>Bacillota</taxon>
        <taxon>Bacillota incertae sedis</taxon>
        <taxon>Caldicellulosiruptorales</taxon>
        <taxon>Caldicellulosiruptoraceae</taxon>
        <taxon>Caldicellulosiruptor</taxon>
    </lineage>
</organism>
<dbReference type="RefSeq" id="WP_011917641.1">
    <property type="nucleotide sequence ID" value="NC_009437.1"/>
</dbReference>
<evidence type="ECO:0000313" key="1">
    <source>
        <dbReference type="EMBL" id="ABP67710.1"/>
    </source>
</evidence>
<sequence>MNKKIFIKVYNKRQITLVLLVILVIVVGIINSRIENSNKKKLNPSVIEVSKEVERSSENVLSEIKLKREVERSKEVNTLRSLLSEKLDEDSQKLIDKKISDIVDNNNKEMICESILSSKGIGDCIVLSSRDIIYVVTQKRLSKQQAIQVQNVVMNVFNVAVNKIRITYASQ</sequence>
<protein>
    <recommendedName>
        <fullName evidence="3">Stage III sporulation protein AH</fullName>
    </recommendedName>
</protein>
<reference evidence="1 2" key="1">
    <citation type="journal article" date="2008" name="Appl. Environ. Microbiol.">
        <title>Hydrogenomics of the extremely thermophilic bacterium Caldicellulosiruptor saccharolyticus.</title>
        <authorList>
            <person name="van de Werken H.J."/>
            <person name="Verhaart M.R."/>
            <person name="VanFossen A.L."/>
            <person name="Willquist K."/>
            <person name="Lewis D.L."/>
            <person name="Nichols J.D."/>
            <person name="Goorissen H.P."/>
            <person name="Mongodin E.F."/>
            <person name="Nelson K.E."/>
            <person name="van Niel E.W."/>
            <person name="Stams A.J."/>
            <person name="Ward D.E."/>
            <person name="de Vos W.M."/>
            <person name="van der Oost J."/>
            <person name="Kelly R.M."/>
            <person name="Kengen S.W."/>
        </authorList>
    </citation>
    <scope>NUCLEOTIDE SEQUENCE [LARGE SCALE GENOMIC DNA]</scope>
    <source>
        <strain evidence="2">ATCC 43494 / DSM 8903 / Tp8T 6331</strain>
    </source>
</reference>
<dbReference type="EMBL" id="CP000679">
    <property type="protein sequence ID" value="ABP67710.1"/>
    <property type="molecule type" value="Genomic_DNA"/>
</dbReference>
<keyword evidence="2" id="KW-1185">Reference proteome</keyword>
<evidence type="ECO:0008006" key="3">
    <source>
        <dbReference type="Google" id="ProtNLM"/>
    </source>
</evidence>
<dbReference type="STRING" id="351627.Csac_2127"/>
<dbReference type="AlphaFoldDB" id="A4XLC5"/>
<gene>
    <name evidence="1" type="ordered locus">Csac_2127</name>
</gene>